<organism evidence="2">
    <name type="scientific">marine sediment metagenome</name>
    <dbReference type="NCBI Taxonomy" id="412755"/>
    <lineage>
        <taxon>unclassified sequences</taxon>
        <taxon>metagenomes</taxon>
        <taxon>ecological metagenomes</taxon>
    </lineage>
</organism>
<accession>A0A0F9I3E9</accession>
<feature type="transmembrane region" description="Helical" evidence="1">
    <location>
        <begin position="371"/>
        <end position="390"/>
    </location>
</feature>
<name>A0A0F9I3E9_9ZZZZ</name>
<gene>
    <name evidence="2" type="ORF">LCGC14_1708790</name>
</gene>
<dbReference type="AlphaFoldDB" id="A0A0F9I3E9"/>
<protein>
    <submittedName>
        <fullName evidence="2">Uncharacterized protein</fullName>
    </submittedName>
</protein>
<proteinExistence type="predicted"/>
<keyword evidence="1" id="KW-0812">Transmembrane</keyword>
<evidence type="ECO:0000313" key="2">
    <source>
        <dbReference type="EMBL" id="KKM14174.1"/>
    </source>
</evidence>
<keyword evidence="1" id="KW-0472">Membrane</keyword>
<evidence type="ECO:0000256" key="1">
    <source>
        <dbReference type="SAM" id="Phobius"/>
    </source>
</evidence>
<comment type="caution">
    <text evidence="2">The sequence shown here is derived from an EMBL/GenBank/DDBJ whole genome shotgun (WGS) entry which is preliminary data.</text>
</comment>
<dbReference type="EMBL" id="LAZR01015211">
    <property type="protein sequence ID" value="KKM14174.1"/>
    <property type="molecule type" value="Genomic_DNA"/>
</dbReference>
<reference evidence="2" key="1">
    <citation type="journal article" date="2015" name="Nature">
        <title>Complex archaea that bridge the gap between prokaryotes and eukaryotes.</title>
        <authorList>
            <person name="Spang A."/>
            <person name="Saw J.H."/>
            <person name="Jorgensen S.L."/>
            <person name="Zaremba-Niedzwiedzka K."/>
            <person name="Martijn J."/>
            <person name="Lind A.E."/>
            <person name="van Eijk R."/>
            <person name="Schleper C."/>
            <person name="Guy L."/>
            <person name="Ettema T.J."/>
        </authorList>
    </citation>
    <scope>NUCLEOTIDE SEQUENCE</scope>
</reference>
<keyword evidence="1" id="KW-1133">Transmembrane helix</keyword>
<sequence length="407" mass="48554">MKKKYLLIILLLIFIEFFNLANFAKAFYSRLNFLETDKEIYYINDEIKINASWELFYNTDTEIVYVQIQIFNHFNKIIWNSSKYNEVGSFEEIWILDLENLNISLSNYSNILQIKFFSFYFHIDSTNTAFNFLETIEIKIIKRELFCELTGFKDRLKFGENLKFVTRFYDNSLESVLNLVNQTVSFKIDSNNLTLYQYNHTLNETGMTSIFISSFTHLNLGPNYLIFTLVNNKIYNDSKFVYEIFIEKNPIFINILRFKDNLTKREDLEITLFYYYFFNNTLKPLNNQSIELKIFENKSLLFINEYRTDKLGILTINLTHDFFDIKQKSKDLLVNFNFNGTYFFENKTIELRLKITELLNSKSQNSLEINILPISIVLVVISIVLSFVIIKKKHKNETLLSELVIRY</sequence>